<reference evidence="3 4" key="1">
    <citation type="journal article" date="2024" name="Science">
        <title>Giant polyketide synthase enzymes in the biosynthesis of giant marine polyether toxins.</title>
        <authorList>
            <person name="Fallon T.R."/>
            <person name="Shende V.V."/>
            <person name="Wierzbicki I.H."/>
            <person name="Pendleton A.L."/>
            <person name="Watervoot N.F."/>
            <person name="Auber R.P."/>
            <person name="Gonzalez D.J."/>
            <person name="Wisecaver J.H."/>
            <person name="Moore B.S."/>
        </authorList>
    </citation>
    <scope>NUCLEOTIDE SEQUENCE [LARGE SCALE GENOMIC DNA]</scope>
    <source>
        <strain evidence="3 4">12B1</strain>
    </source>
</reference>
<evidence type="ECO:0000313" key="3">
    <source>
        <dbReference type="EMBL" id="KAL1519002.1"/>
    </source>
</evidence>
<dbReference type="InterPro" id="IPR052530">
    <property type="entry name" value="NAD(P)H_nitroreductase"/>
</dbReference>
<feature type="signal peptide" evidence="1">
    <location>
        <begin position="1"/>
        <end position="18"/>
    </location>
</feature>
<evidence type="ECO:0000313" key="4">
    <source>
        <dbReference type="Proteomes" id="UP001515480"/>
    </source>
</evidence>
<keyword evidence="1" id="KW-0732">Signal</keyword>
<protein>
    <recommendedName>
        <fullName evidence="2">Nitroreductase domain-containing protein</fullName>
    </recommendedName>
</protein>
<dbReference type="InterPro" id="IPR000415">
    <property type="entry name" value="Nitroreductase-like"/>
</dbReference>
<feature type="domain" description="Nitroreductase" evidence="2">
    <location>
        <begin position="170"/>
        <end position="258"/>
    </location>
</feature>
<name>A0AB34JCU5_PRYPA</name>
<accession>A0AB34JCU5</accession>
<keyword evidence="4" id="KW-1185">Reference proteome</keyword>
<evidence type="ECO:0000259" key="2">
    <source>
        <dbReference type="Pfam" id="PF00881"/>
    </source>
</evidence>
<dbReference type="AlphaFoldDB" id="A0AB34JCU5"/>
<dbReference type="InterPro" id="IPR029479">
    <property type="entry name" value="Nitroreductase"/>
</dbReference>
<dbReference type="PANTHER" id="PTHR43821:SF1">
    <property type="entry name" value="NAD(P)H NITROREDUCTASE YDJA-RELATED"/>
    <property type="match status" value="1"/>
</dbReference>
<dbReference type="Pfam" id="PF00881">
    <property type="entry name" value="Nitroreductase"/>
    <property type="match status" value="2"/>
</dbReference>
<sequence length="285" mass="30095">MAAAAWLCLALLTPAAHAAEDADGTLLERALAATASLARRRQLTEQQELSAVQRILKSDARLLLLSKHFGGGETFGAHLRSALEWPPTSAAPPATPPPHPPPPQLCTAAPDAVLFSRRSVVAFNASEVPAAVVQRALEAAVLAPNHFLSEPWRFYLAGPRTRARLAALNEAKRHAFERVPAWLVATLRSAHEEGSKLYYEDHAAAAAALQNFMLSLAGAGVGSKWMTGALGAPAEAVLAALGVDPAAERFMGAIWFGYPEVPLDADPSRAPARKLGVAGVLTHLP</sequence>
<feature type="domain" description="Nitroreductase" evidence="2">
    <location>
        <begin position="116"/>
        <end position="167"/>
    </location>
</feature>
<feature type="chain" id="PRO_5044186559" description="Nitroreductase domain-containing protein" evidence="1">
    <location>
        <begin position="19"/>
        <end position="285"/>
    </location>
</feature>
<dbReference type="EMBL" id="JBGBPQ010000010">
    <property type="protein sequence ID" value="KAL1519002.1"/>
    <property type="molecule type" value="Genomic_DNA"/>
</dbReference>
<comment type="caution">
    <text evidence="3">The sequence shown here is derived from an EMBL/GenBank/DDBJ whole genome shotgun (WGS) entry which is preliminary data.</text>
</comment>
<proteinExistence type="predicted"/>
<gene>
    <name evidence="3" type="ORF">AB1Y20_003271</name>
</gene>
<dbReference type="Gene3D" id="3.40.109.10">
    <property type="entry name" value="NADH Oxidase"/>
    <property type="match status" value="1"/>
</dbReference>
<evidence type="ECO:0000256" key="1">
    <source>
        <dbReference type="SAM" id="SignalP"/>
    </source>
</evidence>
<dbReference type="GO" id="GO:0016491">
    <property type="term" value="F:oxidoreductase activity"/>
    <property type="evidence" value="ECO:0007669"/>
    <property type="project" value="InterPro"/>
</dbReference>
<organism evidence="3 4">
    <name type="scientific">Prymnesium parvum</name>
    <name type="common">Toxic golden alga</name>
    <dbReference type="NCBI Taxonomy" id="97485"/>
    <lineage>
        <taxon>Eukaryota</taxon>
        <taxon>Haptista</taxon>
        <taxon>Haptophyta</taxon>
        <taxon>Prymnesiophyceae</taxon>
        <taxon>Prymnesiales</taxon>
        <taxon>Prymnesiaceae</taxon>
        <taxon>Prymnesium</taxon>
    </lineage>
</organism>
<dbReference type="Proteomes" id="UP001515480">
    <property type="component" value="Unassembled WGS sequence"/>
</dbReference>
<dbReference type="PANTHER" id="PTHR43821">
    <property type="entry name" value="NAD(P)H NITROREDUCTASE YDJA-RELATED"/>
    <property type="match status" value="1"/>
</dbReference>
<dbReference type="SUPFAM" id="SSF55469">
    <property type="entry name" value="FMN-dependent nitroreductase-like"/>
    <property type="match status" value="1"/>
</dbReference>